<evidence type="ECO:0000256" key="4">
    <source>
        <dbReference type="ARBA" id="ARBA00023015"/>
    </source>
</evidence>
<evidence type="ECO:0000256" key="1">
    <source>
        <dbReference type="ARBA" id="ARBA00013860"/>
    </source>
</evidence>
<feature type="region of interest" description="Disordered" evidence="8">
    <location>
        <begin position="136"/>
        <end position="156"/>
    </location>
</feature>
<evidence type="ECO:0000259" key="9">
    <source>
        <dbReference type="PROSITE" id="PS51740"/>
    </source>
</evidence>
<dbReference type="CDD" id="cd16320">
    <property type="entry name" value="MraZ_N"/>
    <property type="match status" value="1"/>
</dbReference>
<dbReference type="GO" id="GO:0000976">
    <property type="term" value="F:transcription cis-regulatory region binding"/>
    <property type="evidence" value="ECO:0007669"/>
    <property type="project" value="TreeGrafter"/>
</dbReference>
<dbReference type="InterPro" id="IPR038619">
    <property type="entry name" value="MraZ_sf"/>
</dbReference>
<keyword evidence="11" id="KW-1185">Reference proteome</keyword>
<dbReference type="NCBIfam" id="NF001476">
    <property type="entry name" value="PRK00326.2-2"/>
    <property type="match status" value="1"/>
</dbReference>
<dbReference type="PANTHER" id="PTHR34701:SF1">
    <property type="entry name" value="TRANSCRIPTIONAL REGULATOR MRAZ"/>
    <property type="match status" value="1"/>
</dbReference>
<protein>
    <recommendedName>
        <fullName evidence="1 7">Transcriptional regulator MraZ</fullName>
    </recommendedName>
</protein>
<evidence type="ECO:0000256" key="7">
    <source>
        <dbReference type="HAMAP-Rule" id="MF_01008"/>
    </source>
</evidence>
<dbReference type="GO" id="GO:0009295">
    <property type="term" value="C:nucleoid"/>
    <property type="evidence" value="ECO:0007669"/>
    <property type="project" value="UniProtKB-SubCell"/>
</dbReference>
<reference evidence="10" key="1">
    <citation type="journal article" date="2014" name="Int. J. Syst. Evol. Microbiol.">
        <title>Complete genome sequence of Corynebacterium casei LMG S-19264T (=DSM 44701T), isolated from a smear-ripened cheese.</title>
        <authorList>
            <consortium name="US DOE Joint Genome Institute (JGI-PGF)"/>
            <person name="Walter F."/>
            <person name="Albersmeier A."/>
            <person name="Kalinowski J."/>
            <person name="Ruckert C."/>
        </authorList>
    </citation>
    <scope>NUCLEOTIDE SEQUENCE</scope>
    <source>
        <strain evidence="10">VKM B-2222</strain>
    </source>
</reference>
<evidence type="ECO:0000256" key="5">
    <source>
        <dbReference type="ARBA" id="ARBA00023125"/>
    </source>
</evidence>
<keyword evidence="3" id="KW-0677">Repeat</keyword>
<accession>A0AAD3RSG8</accession>
<dbReference type="PANTHER" id="PTHR34701">
    <property type="entry name" value="TRANSCRIPTIONAL REGULATOR MRAZ"/>
    <property type="match status" value="1"/>
</dbReference>
<name>A0AAD3RSG8_9RHOB</name>
<sequence length="156" mass="17712">MDAKGRVSIPAKFRRVFESCDPDWEPGKRPQLVIVFGTRDWKYLQLFTMEAMDEIDRGISAMKRGSAERNLLENIYHGHAEETEIDGDGRLVLPQKLREKIGLTDSAFFISAGDSLKVWAPDNYEEEERRLEELVPDFEPGADPLSLLTSGPQEEG</sequence>
<dbReference type="InterPro" id="IPR007159">
    <property type="entry name" value="SpoVT-AbrB_dom"/>
</dbReference>
<dbReference type="HAMAP" id="MF_01008">
    <property type="entry name" value="MraZ"/>
    <property type="match status" value="1"/>
</dbReference>
<keyword evidence="5 7" id="KW-0238">DNA-binding</keyword>
<dbReference type="Pfam" id="PF02381">
    <property type="entry name" value="MraZ"/>
    <property type="match status" value="1"/>
</dbReference>
<dbReference type="InterPro" id="IPR020603">
    <property type="entry name" value="MraZ_dom"/>
</dbReference>
<dbReference type="InterPro" id="IPR035644">
    <property type="entry name" value="MraZ_C"/>
</dbReference>
<comment type="caution">
    <text evidence="10">The sequence shown here is derived from an EMBL/GenBank/DDBJ whole genome shotgun (WGS) entry which is preliminary data.</text>
</comment>
<comment type="similarity">
    <text evidence="7">Belongs to the MraZ family.</text>
</comment>
<evidence type="ECO:0000313" key="10">
    <source>
        <dbReference type="EMBL" id="GLK62594.1"/>
    </source>
</evidence>
<gene>
    <name evidence="7 10" type="primary">mraZ</name>
    <name evidence="10" type="ORF">GCM10017635_00620</name>
</gene>
<dbReference type="GO" id="GO:2000143">
    <property type="term" value="P:negative regulation of DNA-templated transcription initiation"/>
    <property type="evidence" value="ECO:0007669"/>
    <property type="project" value="TreeGrafter"/>
</dbReference>
<keyword evidence="2 7" id="KW-0963">Cytoplasm</keyword>
<keyword evidence="6 7" id="KW-0804">Transcription</keyword>
<dbReference type="Proteomes" id="UP001143349">
    <property type="component" value="Unassembled WGS sequence"/>
</dbReference>
<organism evidence="10 11">
    <name type="scientific">Paracoccus kondratievae</name>
    <dbReference type="NCBI Taxonomy" id="135740"/>
    <lineage>
        <taxon>Bacteria</taxon>
        <taxon>Pseudomonadati</taxon>
        <taxon>Pseudomonadota</taxon>
        <taxon>Alphaproteobacteria</taxon>
        <taxon>Rhodobacterales</taxon>
        <taxon>Paracoccaceae</taxon>
        <taxon>Paracoccus</taxon>
    </lineage>
</organism>
<dbReference type="InterPro" id="IPR003444">
    <property type="entry name" value="MraZ"/>
</dbReference>
<dbReference type="AlphaFoldDB" id="A0AAD3RSG8"/>
<dbReference type="InterPro" id="IPR035642">
    <property type="entry name" value="MraZ_N"/>
</dbReference>
<evidence type="ECO:0000256" key="6">
    <source>
        <dbReference type="ARBA" id="ARBA00023163"/>
    </source>
</evidence>
<proteinExistence type="inferred from homology"/>
<dbReference type="Gene3D" id="3.40.1550.20">
    <property type="entry name" value="Transcriptional regulator MraZ domain"/>
    <property type="match status" value="1"/>
</dbReference>
<dbReference type="PROSITE" id="PS51740">
    <property type="entry name" value="SPOVT_ABRB"/>
    <property type="match status" value="1"/>
</dbReference>
<feature type="compositionally biased region" description="Polar residues" evidence="8">
    <location>
        <begin position="147"/>
        <end position="156"/>
    </location>
</feature>
<comment type="subunit">
    <text evidence="7">Forms oligomers.</text>
</comment>
<evidence type="ECO:0000256" key="2">
    <source>
        <dbReference type="ARBA" id="ARBA00022490"/>
    </source>
</evidence>
<dbReference type="InterPro" id="IPR037914">
    <property type="entry name" value="SpoVT-AbrB_sf"/>
</dbReference>
<dbReference type="GO" id="GO:0003700">
    <property type="term" value="F:DNA-binding transcription factor activity"/>
    <property type="evidence" value="ECO:0007669"/>
    <property type="project" value="UniProtKB-UniRule"/>
</dbReference>
<reference evidence="10" key="2">
    <citation type="submission" date="2023-01" db="EMBL/GenBank/DDBJ databases">
        <authorList>
            <person name="Sun Q."/>
            <person name="Evtushenko L."/>
        </authorList>
    </citation>
    <scope>NUCLEOTIDE SEQUENCE</scope>
    <source>
        <strain evidence="10">VKM B-2222</strain>
    </source>
</reference>
<keyword evidence="4 7" id="KW-0805">Transcription regulation</keyword>
<feature type="domain" description="SpoVT-AbrB" evidence="9">
    <location>
        <begin position="80"/>
        <end position="123"/>
    </location>
</feature>
<evidence type="ECO:0000256" key="3">
    <source>
        <dbReference type="ARBA" id="ARBA00022737"/>
    </source>
</evidence>
<evidence type="ECO:0000256" key="8">
    <source>
        <dbReference type="SAM" id="MobiDB-lite"/>
    </source>
</evidence>
<dbReference type="SUPFAM" id="SSF89447">
    <property type="entry name" value="AbrB/MazE/MraZ-like"/>
    <property type="match status" value="1"/>
</dbReference>
<dbReference type="EMBL" id="BSFH01000005">
    <property type="protein sequence ID" value="GLK62594.1"/>
    <property type="molecule type" value="Genomic_DNA"/>
</dbReference>
<dbReference type="GO" id="GO:0005737">
    <property type="term" value="C:cytoplasm"/>
    <property type="evidence" value="ECO:0007669"/>
    <property type="project" value="UniProtKB-UniRule"/>
</dbReference>
<comment type="subcellular location">
    <subcellularLocation>
        <location evidence="7">Cytoplasm</location>
        <location evidence="7">Nucleoid</location>
    </subcellularLocation>
</comment>
<evidence type="ECO:0000313" key="11">
    <source>
        <dbReference type="Proteomes" id="UP001143349"/>
    </source>
</evidence>
<dbReference type="CDD" id="cd16321">
    <property type="entry name" value="MraZ_C"/>
    <property type="match status" value="1"/>
</dbReference>